<comment type="similarity">
    <text evidence="1 6">Belongs to the 2-oxoacid dehydrogenase family.</text>
</comment>
<accession>A0A8J4QSS4</accession>
<comment type="caution">
    <text evidence="10">The sequence shown here is derived from an EMBL/GenBank/DDBJ whole genome shotgun (WGS) entry which is preliminary data.</text>
</comment>
<feature type="compositionally biased region" description="Low complexity" evidence="7">
    <location>
        <begin position="226"/>
        <end position="243"/>
    </location>
</feature>
<dbReference type="InterPro" id="IPR023213">
    <property type="entry name" value="CAT-like_dom_sf"/>
</dbReference>
<dbReference type="GO" id="GO:0005739">
    <property type="term" value="C:mitochondrion"/>
    <property type="evidence" value="ECO:0007669"/>
    <property type="project" value="UniProtKB-SubCell"/>
</dbReference>
<dbReference type="GO" id="GO:0004742">
    <property type="term" value="F:dihydrolipoyllysine-residue acetyltransferase activity"/>
    <property type="evidence" value="ECO:0007669"/>
    <property type="project" value="UniProtKB-UniRule"/>
</dbReference>
<dbReference type="Gene3D" id="3.30.559.10">
    <property type="entry name" value="Chloramphenicol acetyltransferase-like domain"/>
    <property type="match status" value="1"/>
</dbReference>
<dbReference type="CDD" id="cd06849">
    <property type="entry name" value="lipoyl_domain"/>
    <property type="match status" value="1"/>
</dbReference>
<evidence type="ECO:0000256" key="4">
    <source>
        <dbReference type="ARBA" id="ARBA00022946"/>
    </source>
</evidence>
<dbReference type="Pfam" id="PF00364">
    <property type="entry name" value="Biotin_lipoyl"/>
    <property type="match status" value="1"/>
</dbReference>
<evidence type="ECO:0000256" key="7">
    <source>
        <dbReference type="SAM" id="MobiDB-lite"/>
    </source>
</evidence>
<sequence length="540" mass="58768">MAYASHIINHSKKLRNVPNFLRHEHSILVRWFSNGTQPSIGKRDDIRKIHHRHCNVPSERETVTRSATNGSMSKFGVQKRNPIAGLAFNQGLSSSQVYMRRGFSSNSGLPPHQEIGMPSLSPTMTEGNIARWLKKEGDKVAPGEVLCEVETDKATVEMESMEEGYLAKIIHGDGSKEIKVGEVIAVTVEEEGDIAKFKDYKPSASDADTASESSAPATPKKEVVEEPVSSPEPKTSKPAAATPAEDRVFSSPLARKLAEEHKVPLSSIKGTGPNGTIVKADIEEYLASRGKEVSATAPSAKAGTPAALDYTDIPHSQIRKITASRLLFSKQTIPHYYLTVDTCVDKLMDLRSQLNSLQEASGGKRISVNDLVIKAAALALRKVPQCNSSWTDDYIRQYRNININVAVQTDNGLFVPVIKDADKKGLSRIGEEVKQLAQKAKENSLKPEDYEGGTFTVSNLGGPFGIKQFCAIINPPQAGILAVGSAEKRVIPGSGPEQFEFASFMSVTLSCDHRVIDGAIGAEWLKAFKGYIENPESMLL</sequence>
<evidence type="ECO:0000256" key="2">
    <source>
        <dbReference type="ARBA" id="ARBA00022679"/>
    </source>
</evidence>
<comment type="subcellular location">
    <subcellularLocation>
        <location evidence="6">Mitochondrion</location>
    </subcellularLocation>
</comment>
<evidence type="ECO:0000313" key="10">
    <source>
        <dbReference type="EMBL" id="KAF3955565.1"/>
    </source>
</evidence>
<feature type="domain" description="Peripheral subunit-binding (PSBD)" evidence="9">
    <location>
        <begin position="249"/>
        <end position="286"/>
    </location>
</feature>
<dbReference type="EC" id="2.3.1.12" evidence="6"/>
<dbReference type="FunFam" id="2.40.50.100:FF:000010">
    <property type="entry name" value="Acetyltransferase component of pyruvate dehydrogenase complex"/>
    <property type="match status" value="1"/>
</dbReference>
<evidence type="ECO:0000256" key="6">
    <source>
        <dbReference type="RuleBase" id="RU361137"/>
    </source>
</evidence>
<evidence type="ECO:0000256" key="5">
    <source>
        <dbReference type="ARBA" id="ARBA00023315"/>
    </source>
</evidence>
<dbReference type="FunFam" id="3.30.559.10:FF:000003">
    <property type="entry name" value="Acetyltransferase component of pyruvate dehydrogenase complex"/>
    <property type="match status" value="1"/>
</dbReference>
<proteinExistence type="inferred from homology"/>
<keyword evidence="2 6" id="KW-0808">Transferase</keyword>
<dbReference type="Gene3D" id="2.40.50.100">
    <property type="match status" value="1"/>
</dbReference>
<dbReference type="PROSITE" id="PS51826">
    <property type="entry name" value="PSBD"/>
    <property type="match status" value="1"/>
</dbReference>
<dbReference type="GO" id="GO:0006086">
    <property type="term" value="P:pyruvate decarboxylation to acetyl-CoA"/>
    <property type="evidence" value="ECO:0007669"/>
    <property type="project" value="InterPro"/>
</dbReference>
<dbReference type="Pfam" id="PF00198">
    <property type="entry name" value="2-oxoacid_dh"/>
    <property type="match status" value="1"/>
</dbReference>
<dbReference type="AlphaFoldDB" id="A0A8J4QSS4"/>
<feature type="region of interest" description="Disordered" evidence="7">
    <location>
        <begin position="199"/>
        <end position="247"/>
    </location>
</feature>
<dbReference type="Gene3D" id="4.10.320.10">
    <property type="entry name" value="E3-binding domain"/>
    <property type="match status" value="1"/>
</dbReference>
<dbReference type="EMBL" id="JRKL02003337">
    <property type="protein sequence ID" value="KAF3955565.1"/>
    <property type="molecule type" value="Genomic_DNA"/>
</dbReference>
<dbReference type="Pfam" id="PF02817">
    <property type="entry name" value="E3_binding"/>
    <property type="match status" value="1"/>
</dbReference>
<evidence type="ECO:0000259" key="8">
    <source>
        <dbReference type="PROSITE" id="PS50968"/>
    </source>
</evidence>
<dbReference type="InterPro" id="IPR000089">
    <property type="entry name" value="Biotin_lipoyl"/>
</dbReference>
<feature type="domain" description="Lipoyl-binding" evidence="8">
    <location>
        <begin position="112"/>
        <end position="188"/>
    </location>
</feature>
<feature type="compositionally biased region" description="Low complexity" evidence="7">
    <location>
        <begin position="202"/>
        <end position="218"/>
    </location>
</feature>
<dbReference type="InterPro" id="IPR004167">
    <property type="entry name" value="PSBD"/>
</dbReference>
<comment type="catalytic activity">
    <reaction evidence="6">
        <text>N(6)-[(R)-dihydrolipoyl]-L-lysyl-[protein] + acetyl-CoA = N(6)-[(R)-S(8)-acetyldihydrolipoyl]-L-lysyl-[protein] + CoA</text>
        <dbReference type="Rhea" id="RHEA:17017"/>
        <dbReference type="Rhea" id="RHEA-COMP:10475"/>
        <dbReference type="Rhea" id="RHEA-COMP:10478"/>
        <dbReference type="ChEBI" id="CHEBI:57287"/>
        <dbReference type="ChEBI" id="CHEBI:57288"/>
        <dbReference type="ChEBI" id="CHEBI:83100"/>
        <dbReference type="ChEBI" id="CHEBI:83111"/>
        <dbReference type="EC" id="2.3.1.12"/>
    </reaction>
</comment>
<protein>
    <recommendedName>
        <fullName evidence="6">Acetyltransferase component of pyruvate dehydrogenase complex</fullName>
        <ecNumber evidence="6">2.3.1.12</ecNumber>
    </recommendedName>
</protein>
<dbReference type="NCBIfam" id="TIGR01349">
    <property type="entry name" value="PDHac_trf_mito"/>
    <property type="match status" value="1"/>
</dbReference>
<dbReference type="Proteomes" id="UP000737018">
    <property type="component" value="Unassembled WGS sequence"/>
</dbReference>
<dbReference type="PROSITE" id="PS50968">
    <property type="entry name" value="BIOTINYL_LIPOYL"/>
    <property type="match status" value="1"/>
</dbReference>
<dbReference type="InterPro" id="IPR003016">
    <property type="entry name" value="2-oxoA_DH_lipoyl-BS"/>
</dbReference>
<dbReference type="OrthoDB" id="537444at2759"/>
<dbReference type="InterPro" id="IPR036625">
    <property type="entry name" value="E3-bd_dom_sf"/>
</dbReference>
<evidence type="ECO:0000256" key="1">
    <source>
        <dbReference type="ARBA" id="ARBA00007317"/>
    </source>
</evidence>
<reference evidence="10" key="1">
    <citation type="submission" date="2020-03" db="EMBL/GenBank/DDBJ databases">
        <title>Castanea mollissima Vanexum genome sequencing.</title>
        <authorList>
            <person name="Staton M."/>
        </authorList>
    </citation>
    <scope>NUCLEOTIDE SEQUENCE</scope>
    <source>
        <tissue evidence="10">Leaf</tissue>
    </source>
</reference>
<gene>
    <name evidence="10" type="ORF">CMV_019226</name>
</gene>
<dbReference type="PANTHER" id="PTHR23151">
    <property type="entry name" value="DIHYDROLIPOAMIDE ACETYL/SUCCINYL-TRANSFERASE-RELATED"/>
    <property type="match status" value="1"/>
</dbReference>
<dbReference type="SUPFAM" id="SSF51230">
    <property type="entry name" value="Single hybrid motif"/>
    <property type="match status" value="1"/>
</dbReference>
<evidence type="ECO:0000259" key="9">
    <source>
        <dbReference type="PROSITE" id="PS51826"/>
    </source>
</evidence>
<keyword evidence="3 6" id="KW-0450">Lipoyl</keyword>
<organism evidence="10 11">
    <name type="scientific">Castanea mollissima</name>
    <name type="common">Chinese chestnut</name>
    <dbReference type="NCBI Taxonomy" id="60419"/>
    <lineage>
        <taxon>Eukaryota</taxon>
        <taxon>Viridiplantae</taxon>
        <taxon>Streptophyta</taxon>
        <taxon>Embryophyta</taxon>
        <taxon>Tracheophyta</taxon>
        <taxon>Spermatophyta</taxon>
        <taxon>Magnoliopsida</taxon>
        <taxon>eudicotyledons</taxon>
        <taxon>Gunneridae</taxon>
        <taxon>Pentapetalae</taxon>
        <taxon>rosids</taxon>
        <taxon>fabids</taxon>
        <taxon>Fagales</taxon>
        <taxon>Fagaceae</taxon>
        <taxon>Castanea</taxon>
    </lineage>
</organism>
<dbReference type="SUPFAM" id="SSF47005">
    <property type="entry name" value="Peripheral subunit-binding domain of 2-oxo acid dehydrogenase complex"/>
    <property type="match status" value="1"/>
</dbReference>
<dbReference type="PROSITE" id="PS00189">
    <property type="entry name" value="LIPOYL"/>
    <property type="match status" value="1"/>
</dbReference>
<dbReference type="InterPro" id="IPR011053">
    <property type="entry name" value="Single_hybrid_motif"/>
</dbReference>
<comment type="function">
    <text evidence="6">The pyruvate dehydrogenase complex catalyzes the overall conversion of pyruvate to acetyl-CoA and CO(2).</text>
</comment>
<comment type="cofactor">
    <cofactor evidence="6">
        <name>(R)-lipoate</name>
        <dbReference type="ChEBI" id="CHEBI:83088"/>
    </cofactor>
    <text evidence="6">Binds 1 lipoyl cofactor covalently.</text>
</comment>
<evidence type="ECO:0000313" key="11">
    <source>
        <dbReference type="Proteomes" id="UP000737018"/>
    </source>
</evidence>
<dbReference type="PANTHER" id="PTHR23151:SF90">
    <property type="entry name" value="DIHYDROLIPOYLLYSINE-RESIDUE ACETYLTRANSFERASE COMPONENT OF PYRUVATE DEHYDROGENASE COMPLEX, MITOCHONDRIAL-RELATED"/>
    <property type="match status" value="1"/>
</dbReference>
<keyword evidence="5 6" id="KW-0012">Acyltransferase</keyword>
<dbReference type="InterPro" id="IPR045257">
    <property type="entry name" value="E2/Pdx1"/>
</dbReference>
<evidence type="ECO:0000256" key="3">
    <source>
        <dbReference type="ARBA" id="ARBA00022823"/>
    </source>
</evidence>
<dbReference type="SUPFAM" id="SSF52777">
    <property type="entry name" value="CoA-dependent acyltransferases"/>
    <property type="match status" value="1"/>
</dbReference>
<dbReference type="InterPro" id="IPR006257">
    <property type="entry name" value="LAT1"/>
</dbReference>
<keyword evidence="11" id="KW-1185">Reference proteome</keyword>
<name>A0A8J4QSS4_9ROSI</name>
<keyword evidence="4" id="KW-0809">Transit peptide</keyword>
<dbReference type="InterPro" id="IPR001078">
    <property type="entry name" value="2-oxoacid_DH_actylTfrase"/>
</dbReference>
<dbReference type="GO" id="GO:0045254">
    <property type="term" value="C:pyruvate dehydrogenase complex"/>
    <property type="evidence" value="ECO:0007669"/>
    <property type="project" value="UniProtKB-UniRule"/>
</dbReference>